<organism evidence="2">
    <name type="scientific">Thermodesulforhabdus norvegica</name>
    <dbReference type="NCBI Taxonomy" id="39841"/>
    <lineage>
        <taxon>Bacteria</taxon>
        <taxon>Pseudomonadati</taxon>
        <taxon>Thermodesulfobacteriota</taxon>
        <taxon>Syntrophobacteria</taxon>
        <taxon>Syntrophobacterales</taxon>
        <taxon>Thermodesulforhabdaceae</taxon>
        <taxon>Thermodesulforhabdus</taxon>
    </lineage>
</organism>
<name>A0A7C1AZ53_9BACT</name>
<protein>
    <recommendedName>
        <fullName evidence="3">DUF5320 domain-containing protein</fullName>
    </recommendedName>
</protein>
<evidence type="ECO:0008006" key="3">
    <source>
        <dbReference type="Google" id="ProtNLM"/>
    </source>
</evidence>
<accession>A0A7C1AZ53</accession>
<sequence>MPAGDRTGPLGLGPRTGRGAGFCSGYGVPGYMNPWPGRGWGWRGRGRGWGGGFGYGRGRGWRWRHFAWWGYPPWSWGGPWGPFEGNPEAERDYLRNEAEALREELNRIEKRLSELESEGSESE</sequence>
<dbReference type="Pfam" id="PF17253">
    <property type="entry name" value="DUF5320"/>
    <property type="match status" value="1"/>
</dbReference>
<comment type="caution">
    <text evidence="2">The sequence shown here is derived from an EMBL/GenBank/DDBJ whole genome shotgun (WGS) entry which is preliminary data.</text>
</comment>
<proteinExistence type="predicted"/>
<dbReference type="Proteomes" id="UP000886355">
    <property type="component" value="Unassembled WGS sequence"/>
</dbReference>
<evidence type="ECO:0000256" key="1">
    <source>
        <dbReference type="SAM" id="Coils"/>
    </source>
</evidence>
<keyword evidence="1" id="KW-0175">Coiled coil</keyword>
<dbReference type="InterPro" id="IPR035205">
    <property type="entry name" value="DUF5320"/>
</dbReference>
<reference evidence="2" key="1">
    <citation type="journal article" date="2020" name="mSystems">
        <title>Genome- and Community-Level Interaction Insights into Carbon Utilization and Element Cycling Functions of Hydrothermarchaeota in Hydrothermal Sediment.</title>
        <authorList>
            <person name="Zhou Z."/>
            <person name="Liu Y."/>
            <person name="Xu W."/>
            <person name="Pan J."/>
            <person name="Luo Z.H."/>
            <person name="Li M."/>
        </authorList>
    </citation>
    <scope>NUCLEOTIDE SEQUENCE [LARGE SCALE GENOMIC DNA]</scope>
    <source>
        <strain evidence="2">HyVt-19</strain>
    </source>
</reference>
<dbReference type="EMBL" id="DQZW01000307">
    <property type="protein sequence ID" value="HDL90536.1"/>
    <property type="molecule type" value="Genomic_DNA"/>
</dbReference>
<dbReference type="AlphaFoldDB" id="A0A7C1AZ53"/>
<feature type="coiled-coil region" evidence="1">
    <location>
        <begin position="91"/>
        <end position="118"/>
    </location>
</feature>
<evidence type="ECO:0000313" key="2">
    <source>
        <dbReference type="EMBL" id="HDL90536.1"/>
    </source>
</evidence>
<gene>
    <name evidence="2" type="ORF">ENG14_06500</name>
</gene>